<accession>A0A9E2NLW4</accession>
<reference evidence="1" key="1">
    <citation type="journal article" date="2021" name="PeerJ">
        <title>Extensive microbial diversity within the chicken gut microbiome revealed by metagenomics and culture.</title>
        <authorList>
            <person name="Gilroy R."/>
            <person name="Ravi A."/>
            <person name="Getino M."/>
            <person name="Pursley I."/>
            <person name="Horton D.L."/>
            <person name="Alikhan N.F."/>
            <person name="Baker D."/>
            <person name="Gharbi K."/>
            <person name="Hall N."/>
            <person name="Watson M."/>
            <person name="Adriaenssens E.M."/>
            <person name="Foster-Nyarko E."/>
            <person name="Jarju S."/>
            <person name="Secka A."/>
            <person name="Antonio M."/>
            <person name="Oren A."/>
            <person name="Chaudhuri R.R."/>
            <person name="La Ragione R."/>
            <person name="Hildebrand F."/>
            <person name="Pallen M.J."/>
        </authorList>
    </citation>
    <scope>NUCLEOTIDE SEQUENCE</scope>
    <source>
        <strain evidence="1">B5-657</strain>
    </source>
</reference>
<reference evidence="1" key="2">
    <citation type="submission" date="2021-04" db="EMBL/GenBank/DDBJ databases">
        <authorList>
            <person name="Gilroy R."/>
        </authorList>
    </citation>
    <scope>NUCLEOTIDE SEQUENCE</scope>
    <source>
        <strain evidence="1">B5-657</strain>
    </source>
</reference>
<organism evidence="1 2">
    <name type="scientific">Candidatus Cellulosilyticum pullistercoris</name>
    <dbReference type="NCBI Taxonomy" id="2838521"/>
    <lineage>
        <taxon>Bacteria</taxon>
        <taxon>Bacillati</taxon>
        <taxon>Bacillota</taxon>
        <taxon>Clostridia</taxon>
        <taxon>Lachnospirales</taxon>
        <taxon>Cellulosilyticaceae</taxon>
        <taxon>Cellulosilyticum</taxon>
    </lineage>
</organism>
<dbReference type="EMBL" id="JAHLFQ010000205">
    <property type="protein sequence ID" value="MBU3804827.1"/>
    <property type="molecule type" value="Genomic_DNA"/>
</dbReference>
<proteinExistence type="predicted"/>
<name>A0A9E2NLW4_9FIRM</name>
<protein>
    <submittedName>
        <fullName evidence="1">DUF1573 domain-containing protein</fullName>
    </submittedName>
</protein>
<sequence length="132" mass="15047">MQNELEAFQVFVNNILIRNKSILDQTTKLQDACTHLCRNVSKSATTCGCISINAHKQPYPTCEDLSMDDLKNLMQTHINGKLCSNCEELLEKEIGRIFFYLSAIANTFDLSLSEILENEKKRTELLGKFSLR</sequence>
<comment type="caution">
    <text evidence="1">The sequence shown here is derived from an EMBL/GenBank/DDBJ whole genome shotgun (WGS) entry which is preliminary data.</text>
</comment>
<evidence type="ECO:0000313" key="1">
    <source>
        <dbReference type="EMBL" id="MBU3804827.1"/>
    </source>
</evidence>
<dbReference type="Proteomes" id="UP000824229">
    <property type="component" value="Unassembled WGS sequence"/>
</dbReference>
<gene>
    <name evidence="1" type="ORF">H9872_08725</name>
</gene>
<evidence type="ECO:0000313" key="2">
    <source>
        <dbReference type="Proteomes" id="UP000824229"/>
    </source>
</evidence>
<dbReference type="AlphaFoldDB" id="A0A9E2NLW4"/>